<gene>
    <name evidence="9" type="ORF">LPLAT_LOCUS10333</name>
</gene>
<reference evidence="9" key="1">
    <citation type="submission" date="2024-04" db="EMBL/GenBank/DDBJ databases">
        <authorList>
            <consortium name="Molecular Ecology Group"/>
        </authorList>
    </citation>
    <scope>NUCLEOTIDE SEQUENCE</scope>
</reference>
<dbReference type="InterPro" id="IPR036508">
    <property type="entry name" value="Chitin-bd_dom_sf"/>
</dbReference>
<evidence type="ECO:0000256" key="4">
    <source>
        <dbReference type="ARBA" id="ARBA00023157"/>
    </source>
</evidence>
<feature type="domain" description="Chitin-binding type-2" evidence="8">
    <location>
        <begin position="261"/>
        <end position="319"/>
    </location>
</feature>
<dbReference type="AlphaFoldDB" id="A0AAV2NWK1"/>
<evidence type="ECO:0000256" key="5">
    <source>
        <dbReference type="ARBA" id="ARBA00023180"/>
    </source>
</evidence>
<dbReference type="InterPro" id="IPR051940">
    <property type="entry name" value="Chitin_bind-dev_reg"/>
</dbReference>
<evidence type="ECO:0000256" key="6">
    <source>
        <dbReference type="SAM" id="MobiDB-lite"/>
    </source>
</evidence>
<dbReference type="GO" id="GO:0008061">
    <property type="term" value="F:chitin binding"/>
    <property type="evidence" value="ECO:0007669"/>
    <property type="project" value="UniProtKB-KW"/>
</dbReference>
<dbReference type="SMART" id="SM00494">
    <property type="entry name" value="ChtBD2"/>
    <property type="match status" value="5"/>
</dbReference>
<proteinExistence type="predicted"/>
<feature type="domain" description="Chitin-binding type-2" evidence="8">
    <location>
        <begin position="33"/>
        <end position="86"/>
    </location>
</feature>
<feature type="signal peptide" evidence="7">
    <location>
        <begin position="1"/>
        <end position="18"/>
    </location>
</feature>
<keyword evidence="3" id="KW-0677">Repeat</keyword>
<feature type="chain" id="PRO_5043707727" description="Chitin-binding type-2 domain-containing protein" evidence="7">
    <location>
        <begin position="19"/>
        <end position="325"/>
    </location>
</feature>
<accession>A0AAV2NWK1</accession>
<protein>
    <recommendedName>
        <fullName evidence="8">Chitin-binding type-2 domain-containing protein</fullName>
    </recommendedName>
</protein>
<evidence type="ECO:0000313" key="10">
    <source>
        <dbReference type="Proteomes" id="UP001497644"/>
    </source>
</evidence>
<keyword evidence="10" id="KW-1185">Reference proteome</keyword>
<dbReference type="Gene3D" id="2.170.140.10">
    <property type="entry name" value="Chitin binding domain"/>
    <property type="match status" value="5"/>
</dbReference>
<evidence type="ECO:0000256" key="2">
    <source>
        <dbReference type="ARBA" id="ARBA00022729"/>
    </source>
</evidence>
<name>A0AAV2NWK1_9HYME</name>
<keyword evidence="5" id="KW-0325">Glycoprotein</keyword>
<dbReference type="EMBL" id="OZ034828">
    <property type="protein sequence ID" value="CAL1684777.1"/>
    <property type="molecule type" value="Genomic_DNA"/>
</dbReference>
<dbReference type="PANTHER" id="PTHR23301:SF0">
    <property type="entry name" value="CHITIN-BINDING TYPE-2 DOMAIN-CONTAINING PROTEIN-RELATED"/>
    <property type="match status" value="1"/>
</dbReference>
<dbReference type="GO" id="GO:0005576">
    <property type="term" value="C:extracellular region"/>
    <property type="evidence" value="ECO:0007669"/>
    <property type="project" value="InterPro"/>
</dbReference>
<dbReference type="Proteomes" id="UP001497644">
    <property type="component" value="Chromosome 5"/>
</dbReference>
<feature type="domain" description="Chitin-binding type-2" evidence="8">
    <location>
        <begin position="196"/>
        <end position="250"/>
    </location>
</feature>
<sequence length="325" mass="37045">MKGIYLIAVAFLAQAVIAANQTTFEAEDECPTRDPCPPKLIFHETDCTRYYECRNGDKILKTCKTGLHFSKKWHGCVKPAKSECDNDDDGECKEGDLLPHECQCTKFYECKKNRKVLHECNPGEYFDEERKSCIPGKDCKPISTPECEHGELLPHECQCAKYYLCKNGRKALRECTKGWHFDTALLDCIKGPCEKEGDCSHGEKKEHDCDCDKYYTCSNKEWVLDNCKKGQHFSPKLLKCTTPDKAGCDGTTPTSPTPTEPGECPDGVPSKWSHECDCRLYYECENKKKKVQACAWGRYFDYFNQVCDVASKVSSKCKNSWDDWV</sequence>
<dbReference type="InterPro" id="IPR002557">
    <property type="entry name" value="Chitin-bd_dom"/>
</dbReference>
<dbReference type="PROSITE" id="PS50940">
    <property type="entry name" value="CHIT_BIND_II"/>
    <property type="match status" value="5"/>
</dbReference>
<feature type="region of interest" description="Disordered" evidence="6">
    <location>
        <begin position="247"/>
        <end position="268"/>
    </location>
</feature>
<evidence type="ECO:0000256" key="3">
    <source>
        <dbReference type="ARBA" id="ARBA00022737"/>
    </source>
</evidence>
<keyword evidence="2 7" id="KW-0732">Signal</keyword>
<organism evidence="9 10">
    <name type="scientific">Lasius platythorax</name>
    <dbReference type="NCBI Taxonomy" id="488582"/>
    <lineage>
        <taxon>Eukaryota</taxon>
        <taxon>Metazoa</taxon>
        <taxon>Ecdysozoa</taxon>
        <taxon>Arthropoda</taxon>
        <taxon>Hexapoda</taxon>
        <taxon>Insecta</taxon>
        <taxon>Pterygota</taxon>
        <taxon>Neoptera</taxon>
        <taxon>Endopterygota</taxon>
        <taxon>Hymenoptera</taxon>
        <taxon>Apocrita</taxon>
        <taxon>Aculeata</taxon>
        <taxon>Formicoidea</taxon>
        <taxon>Formicidae</taxon>
        <taxon>Formicinae</taxon>
        <taxon>Lasius</taxon>
        <taxon>Lasius</taxon>
    </lineage>
</organism>
<evidence type="ECO:0000256" key="7">
    <source>
        <dbReference type="SAM" id="SignalP"/>
    </source>
</evidence>
<evidence type="ECO:0000313" key="9">
    <source>
        <dbReference type="EMBL" id="CAL1684777.1"/>
    </source>
</evidence>
<keyword evidence="1" id="KW-0147">Chitin-binding</keyword>
<feature type="domain" description="Chitin-binding type-2" evidence="8">
    <location>
        <begin position="89"/>
        <end position="141"/>
    </location>
</feature>
<keyword evidence="4" id="KW-1015">Disulfide bond</keyword>
<dbReference type="SUPFAM" id="SSF57625">
    <property type="entry name" value="Invertebrate chitin-binding proteins"/>
    <property type="match status" value="5"/>
</dbReference>
<dbReference type="Pfam" id="PF01607">
    <property type="entry name" value="CBM_14"/>
    <property type="match status" value="5"/>
</dbReference>
<feature type="domain" description="Chitin-binding type-2" evidence="8">
    <location>
        <begin position="144"/>
        <end position="188"/>
    </location>
</feature>
<evidence type="ECO:0000256" key="1">
    <source>
        <dbReference type="ARBA" id="ARBA00022669"/>
    </source>
</evidence>
<evidence type="ECO:0000259" key="8">
    <source>
        <dbReference type="PROSITE" id="PS50940"/>
    </source>
</evidence>
<dbReference type="PANTHER" id="PTHR23301">
    <property type="entry name" value="CHITIN BINDING PERITROPHIN-A"/>
    <property type="match status" value="1"/>
</dbReference>